<dbReference type="Pfam" id="PF06742">
    <property type="entry name" value="DUF1214"/>
    <property type="match status" value="1"/>
</dbReference>
<feature type="domain" description="DUF1214" evidence="2">
    <location>
        <begin position="245"/>
        <end position="326"/>
    </location>
</feature>
<dbReference type="EMBL" id="JBANDX010000002">
    <property type="protein sequence ID" value="MEL0607606.1"/>
    <property type="molecule type" value="Genomic_DNA"/>
</dbReference>
<evidence type="ECO:0000313" key="4">
    <source>
        <dbReference type="Proteomes" id="UP001377160"/>
    </source>
</evidence>
<dbReference type="Gene3D" id="2.60.120.600">
    <property type="entry name" value="Domain of unknown function DUF1214, C-terminal domain"/>
    <property type="match status" value="1"/>
</dbReference>
<keyword evidence="1" id="KW-0732">Signal</keyword>
<feature type="signal peptide" evidence="1">
    <location>
        <begin position="1"/>
        <end position="19"/>
    </location>
</feature>
<gene>
    <name evidence="3" type="ORF">V8Z71_04750</name>
</gene>
<name>A0ABU9FN33_9VIBR</name>
<keyword evidence="4" id="KW-1185">Reference proteome</keyword>
<evidence type="ECO:0000256" key="1">
    <source>
        <dbReference type="SAM" id="SignalP"/>
    </source>
</evidence>
<evidence type="ECO:0000259" key="2">
    <source>
        <dbReference type="Pfam" id="PF06742"/>
    </source>
</evidence>
<proteinExistence type="predicted"/>
<accession>A0ABU9FN33</accession>
<dbReference type="Proteomes" id="UP001377160">
    <property type="component" value="Unassembled WGS sequence"/>
</dbReference>
<reference evidence="3 4" key="1">
    <citation type="submission" date="2024-02" db="EMBL/GenBank/DDBJ databases">
        <title>Bacteria isolated from the canopy kelp, Nereocystis luetkeana.</title>
        <authorList>
            <person name="Pfister C.A."/>
            <person name="Younker I.T."/>
            <person name="Light S.H."/>
        </authorList>
    </citation>
    <scope>NUCLEOTIDE SEQUENCE [LARGE SCALE GENOMIC DNA]</scope>
    <source>
        <strain evidence="3 4">TI.1.15</strain>
    </source>
</reference>
<sequence length="339" mass="38075">MKKSTLALCMAVIATPVIAEEHKVAVTEDNYAHVMFDLGIKAEVSQGADNDWHHHRAPIALDKQPAPMMNRDTLYSFHGFDGTQDVTITIPEMDGRYVSVQVMTHDHITANVFYGSGTFLIKAKDITPYTMLYVRTQVDASDTADVEKANDYQDQYKVEYVDKSFESKAYQPTPWDMETFKPLHAHYSAEAKQEGVNFTMGTVQNPVSQAMNNRGASIATGLLPDDHAMYKNGNYKVDKNQCYAVTYDVPLQTNPDLGFYSITIYDDTQYLATDANSIITSRDIVLNNDNTFTVHYGNTASCGEVDNQLHVPTDEFNITMRVYLPEVEKIAAYELPNVK</sequence>
<dbReference type="RefSeq" id="WP_341634454.1">
    <property type="nucleotide sequence ID" value="NZ_JBANDX010000002.1"/>
</dbReference>
<dbReference type="SUPFAM" id="SSF160935">
    <property type="entry name" value="VPA0735-like"/>
    <property type="match status" value="1"/>
</dbReference>
<evidence type="ECO:0000313" key="3">
    <source>
        <dbReference type="EMBL" id="MEL0607606.1"/>
    </source>
</evidence>
<dbReference type="InterPro" id="IPR010621">
    <property type="entry name" value="DUF1214"/>
</dbReference>
<comment type="caution">
    <text evidence="3">The sequence shown here is derived from an EMBL/GenBank/DDBJ whole genome shotgun (WGS) entry which is preliminary data.</text>
</comment>
<protein>
    <submittedName>
        <fullName evidence="3">DUF1214 domain-containing protein</fullName>
    </submittedName>
</protein>
<dbReference type="InterPro" id="IPR037049">
    <property type="entry name" value="DUF1214_C_sf"/>
</dbReference>
<feature type="chain" id="PRO_5045255546" evidence="1">
    <location>
        <begin position="20"/>
        <end position="339"/>
    </location>
</feature>
<organism evidence="3 4">
    <name type="scientific">Vibrio echinoideorum</name>
    <dbReference type="NCBI Taxonomy" id="2100116"/>
    <lineage>
        <taxon>Bacteria</taxon>
        <taxon>Pseudomonadati</taxon>
        <taxon>Pseudomonadota</taxon>
        <taxon>Gammaproteobacteria</taxon>
        <taxon>Vibrionales</taxon>
        <taxon>Vibrionaceae</taxon>
        <taxon>Vibrio</taxon>
    </lineage>
</organism>